<evidence type="ECO:0000313" key="2">
    <source>
        <dbReference type="EMBL" id="RGN35328.1"/>
    </source>
</evidence>
<name>A0A3E5BCM0_9BACE</name>
<keyword evidence="1" id="KW-0732">Signal</keyword>
<evidence type="ECO:0000313" key="3">
    <source>
        <dbReference type="Proteomes" id="UP000260983"/>
    </source>
</evidence>
<dbReference type="Gene3D" id="2.60.40.1930">
    <property type="match status" value="1"/>
</dbReference>
<feature type="signal peptide" evidence="1">
    <location>
        <begin position="1"/>
        <end position="21"/>
    </location>
</feature>
<evidence type="ECO:0008006" key="4">
    <source>
        <dbReference type="Google" id="ProtNLM"/>
    </source>
</evidence>
<dbReference type="EMBL" id="QSUL01000007">
    <property type="protein sequence ID" value="RGN35328.1"/>
    <property type="molecule type" value="Genomic_DNA"/>
</dbReference>
<dbReference type="AlphaFoldDB" id="A0A3E5BCM0"/>
<protein>
    <recommendedName>
        <fullName evidence="4">TonB-dependent receptor</fullName>
    </recommendedName>
</protein>
<feature type="chain" id="PRO_5017722180" description="TonB-dependent receptor" evidence="1">
    <location>
        <begin position="22"/>
        <end position="540"/>
    </location>
</feature>
<sequence>MKKIISIIICLISVVALQAQTTECMRIYTDKDNYLAGEDLWIKVCVTDSAFGESLTSKVAYVEISDMRQMYVQGKIALQNGVGWGHVRFPQTMHSGTYQLTAYTRYMRNQSADSFPKKYIAVLNTNQAMEEDNVEVLTDSAALISDNMITSPLRLSTDKSVYGNRNRVILKLPQLSPNMKELSLSVVRKDCVMPAFPTSGYLLKSDNDPDNHLIAECEGHIVVGRLIGASADSVDARLSCVGKDIRIFDGQSQPDGTYAFYTSGITDMQDIVLSALPGSGRQARLEIASPFAGILPAKLPKLRIAYNEEALVERSIGAQLHHILPVDSTHNKSILEQLHDFYPSISYNLDEYVRFNTVREAFIEFVMGIRVSKSEGKTIIRLLQEDMKRFSSLKALVLIDGVPIENHETVLDYNARLLHFIHQYSGRYTFGGKLYDGIVSLITHKGSLPGLRLDENSQLFAYEFPQNRPAFVTPVYALEEQIKSRIPDFRHTLYWNPEITPATDTVSFYTSDMKGRYVVTLQGITATGEAVRTQCEFVVQ</sequence>
<gene>
    <name evidence="2" type="ORF">DXB65_11950</name>
</gene>
<reference evidence="2 3" key="1">
    <citation type="submission" date="2018-08" db="EMBL/GenBank/DDBJ databases">
        <title>A genome reference for cultivated species of the human gut microbiota.</title>
        <authorList>
            <person name="Zou Y."/>
            <person name="Xue W."/>
            <person name="Luo G."/>
        </authorList>
    </citation>
    <scope>NUCLEOTIDE SEQUENCE [LARGE SCALE GENOMIC DNA]</scope>
    <source>
        <strain evidence="2 3">OM05-15BH</strain>
    </source>
</reference>
<organism evidence="2 3">
    <name type="scientific">Bacteroides oleiciplenus</name>
    <dbReference type="NCBI Taxonomy" id="626931"/>
    <lineage>
        <taxon>Bacteria</taxon>
        <taxon>Pseudomonadati</taxon>
        <taxon>Bacteroidota</taxon>
        <taxon>Bacteroidia</taxon>
        <taxon>Bacteroidales</taxon>
        <taxon>Bacteroidaceae</taxon>
        <taxon>Bacteroides</taxon>
    </lineage>
</organism>
<evidence type="ECO:0000256" key="1">
    <source>
        <dbReference type="SAM" id="SignalP"/>
    </source>
</evidence>
<dbReference type="Proteomes" id="UP000260983">
    <property type="component" value="Unassembled WGS sequence"/>
</dbReference>
<accession>A0A3E5BCM0</accession>
<proteinExistence type="predicted"/>
<dbReference type="RefSeq" id="WP_009129143.1">
    <property type="nucleotide sequence ID" value="NZ_CABKRN010000001.1"/>
</dbReference>
<comment type="caution">
    <text evidence="2">The sequence shown here is derived from an EMBL/GenBank/DDBJ whole genome shotgun (WGS) entry which is preliminary data.</text>
</comment>